<evidence type="ECO:0000256" key="4">
    <source>
        <dbReference type="PROSITE-ProRule" id="PRU00433"/>
    </source>
</evidence>
<proteinExistence type="predicted"/>
<dbReference type="InterPro" id="IPR009056">
    <property type="entry name" value="Cyt_c-like_dom"/>
</dbReference>
<keyword evidence="1 4" id="KW-0349">Heme</keyword>
<organism evidence="6 7">
    <name type="scientific">Thermogemmata fonticola</name>
    <dbReference type="NCBI Taxonomy" id="2755323"/>
    <lineage>
        <taxon>Bacteria</taxon>
        <taxon>Pseudomonadati</taxon>
        <taxon>Planctomycetota</taxon>
        <taxon>Planctomycetia</taxon>
        <taxon>Gemmatales</taxon>
        <taxon>Gemmataceae</taxon>
        <taxon>Thermogemmata</taxon>
    </lineage>
</organism>
<evidence type="ECO:0000313" key="6">
    <source>
        <dbReference type="EMBL" id="MBA2226389.1"/>
    </source>
</evidence>
<dbReference type="PROSITE" id="PS51007">
    <property type="entry name" value="CYTC"/>
    <property type="match status" value="1"/>
</dbReference>
<evidence type="ECO:0000313" key="7">
    <source>
        <dbReference type="Proteomes" id="UP000542342"/>
    </source>
</evidence>
<dbReference type="InterPro" id="IPR011042">
    <property type="entry name" value="6-blade_b-propeller_TolB-like"/>
</dbReference>
<evidence type="ECO:0000259" key="5">
    <source>
        <dbReference type="PROSITE" id="PS51007"/>
    </source>
</evidence>
<reference evidence="6 7" key="1">
    <citation type="submission" date="2020-07" db="EMBL/GenBank/DDBJ databases">
        <title>Thermogemmata thermophila gen. nov., sp. nov., a novel moderate thermophilic planctomycete from a Kamchatka hot spring.</title>
        <authorList>
            <person name="Elcheninov A.G."/>
            <person name="Podosokorskaya O.A."/>
            <person name="Kovaleva O.L."/>
            <person name="Novikov A."/>
            <person name="Bonch-Osmolovskaya E.A."/>
            <person name="Toshchakov S.V."/>
            <person name="Kublanov I.V."/>
        </authorList>
    </citation>
    <scope>NUCLEOTIDE SEQUENCE [LARGE SCALE GENOMIC DNA]</scope>
    <source>
        <strain evidence="6 7">2918</strain>
    </source>
</reference>
<dbReference type="NCBIfam" id="TIGR02604">
    <property type="entry name" value="Piru_Ver_Nterm"/>
    <property type="match status" value="1"/>
</dbReference>
<sequence length="1427" mass="157079">MRTCTLLSIAGIAWVISGVWNVTSAVGVAAEGEYKAGVAVKVITPVEPMWMAGYAARNKPAEGKVHDLYAKALCLQDAQGKKLILVTTDLIGIPRPLAEKVTQAIEKKHGIPRSAIMLTSSHTHCGPVLRANLIDMYGLNPQEARKVEVYTDKLSQDLIDLIDSAVQKLEPVQLQFGEGAAGFAINRRQPTPKGIVIGVNREGPVDHSVPVLVVRQGDGKPWVIVFGYACHNTTLSFYQWCGDYAGFAQLEVEKAFPGAVAMFWSGCGGDANPHPRGTLELCEKHGQELAEAVRKVVLGKLQTIRGPFSTRYDTITLKIEAVPTREQLNADLLSKNPAVQRRAQRLLQELESRGRISDTYPYYPVQTWMLGDQVHWVALGGEVVVDYALRLKKELPHKPAIWVTGYANDVMAYIPTARLLREGGYEADFSQIYYGMPGKWSAAIEELIITKVKQQAGVTGKLPQAPGPLSPQEELASFRIVEGFQIELVAAEPDVVDPVAMCFDAKGRLYVCEMRGYPNGGVGTGPETRGRIRCLIDTDRDGRFDRSTIYADQLRFPMGITPYRDGVIVAVAPDILFLQDTDGDGVADKKRVLYTGFNLANIQQMVNSLQWGVDHWVYGCAGNDGGTVRSAEKPQSPAVSLRNRGLRFRPDIPASLEPTSGGGQYGLTADDFQHWFTATNSQHLRQIVLPDHYLRRHPHLPVTAVTADIPEHGPAARVFRISPFEPWRVERTARRAGGSDAGRFATTELVPGGYFTSACSPCIYTGDLFPPEFYGDNFVCDPANNLIHRERLVPHGSLFRAVRTYADREFLASTDNWFRPVFLTVGPEGALYVLDFYREVIETPLSLPDDIKQQLNLESRGRGRIWRITPKGYQVSPLPDLTQLTPEQLAQELAHANPWRRMTAQRLFFENPTPHLAPRLRQLLLQTRGRPARVNIAWTLQGWGALRPEDILLLLEDPLAGVREHGLRLAETLLPQHASLVQACQRLKNDADPMVRLQLAFTAGYLPPSTAVEVLEHLLTRQDSDAWLVTAALSSSRGLEIPLLQKLIAHPSPPLVLCQRLAALIGARGNSGEIATIISLIAKERRSETLQHNLLEGLGQGMRQARINLAAWLAQPPQDAQEAVATIKARLEQACRTVGDEQASLPARLAAARLLAYAPLDWSFSALQQALQPSVPSTVQQTALQALASHNDPRVTALLLERYPAFPPATRTLARDILLSRPDRILALLSAIEQRRLPASELSSAQVQQLRTHPTASVRQKAQAVLSLAVNPDRARVVAAYQGALQMRGDAAAGKQVFQKHCASCHRLDGVGHPVGPDLLAVLGNKSGEDLLIAIFDPNREVDPRYRAYQITTADERVLTGILTAETPTSITLRRPDGAEDTLLRAAILSFQATPVSLMPEGLEKELQPQDVANLLAYLRTAGRRDQ</sequence>
<dbReference type="Pfam" id="PF00034">
    <property type="entry name" value="Cytochrom_C"/>
    <property type="match status" value="1"/>
</dbReference>
<dbReference type="InterPro" id="IPR011989">
    <property type="entry name" value="ARM-like"/>
</dbReference>
<dbReference type="Pfam" id="PF04734">
    <property type="entry name" value="Ceramidase_alk"/>
    <property type="match status" value="1"/>
</dbReference>
<dbReference type="PANTHER" id="PTHR33546:SF1">
    <property type="entry name" value="LARGE, MULTIFUNCTIONAL SECRETED PROTEIN"/>
    <property type="match status" value="1"/>
</dbReference>
<evidence type="ECO:0000256" key="1">
    <source>
        <dbReference type="ARBA" id="ARBA00022617"/>
    </source>
</evidence>
<dbReference type="Gene3D" id="2.120.10.30">
    <property type="entry name" value="TolB, C-terminal domain"/>
    <property type="match status" value="2"/>
</dbReference>
<dbReference type="SUPFAM" id="SSF48371">
    <property type="entry name" value="ARM repeat"/>
    <property type="match status" value="1"/>
</dbReference>
<protein>
    <submittedName>
        <fullName evidence="6">Neutral/alkaline non-lysosomal ceramidase N-terminal domain-containing protein</fullName>
    </submittedName>
</protein>
<dbReference type="EMBL" id="JACEFB010000005">
    <property type="protein sequence ID" value="MBA2226389.1"/>
    <property type="molecule type" value="Genomic_DNA"/>
</dbReference>
<dbReference type="Gene3D" id="1.10.760.10">
    <property type="entry name" value="Cytochrome c-like domain"/>
    <property type="match status" value="1"/>
</dbReference>
<comment type="caution">
    <text evidence="6">The sequence shown here is derived from an EMBL/GenBank/DDBJ whole genome shotgun (WGS) entry which is preliminary data.</text>
</comment>
<dbReference type="Pfam" id="PF23500">
    <property type="entry name" value="DUF7133"/>
    <property type="match status" value="1"/>
</dbReference>
<dbReference type="Proteomes" id="UP000542342">
    <property type="component" value="Unassembled WGS sequence"/>
</dbReference>
<gene>
    <name evidence="6" type="ORF">H0921_09480</name>
</gene>
<dbReference type="GO" id="GO:0009055">
    <property type="term" value="F:electron transfer activity"/>
    <property type="evidence" value="ECO:0007669"/>
    <property type="project" value="InterPro"/>
</dbReference>
<dbReference type="SUPFAM" id="SSF46626">
    <property type="entry name" value="Cytochrome c"/>
    <property type="match status" value="1"/>
</dbReference>
<dbReference type="GO" id="GO:0046872">
    <property type="term" value="F:metal ion binding"/>
    <property type="evidence" value="ECO:0007669"/>
    <property type="project" value="UniProtKB-KW"/>
</dbReference>
<evidence type="ECO:0000256" key="3">
    <source>
        <dbReference type="ARBA" id="ARBA00023004"/>
    </source>
</evidence>
<keyword evidence="3 4" id="KW-0408">Iron</keyword>
<feature type="domain" description="Cytochrome c" evidence="5">
    <location>
        <begin position="1289"/>
        <end position="1423"/>
    </location>
</feature>
<dbReference type="InterPro" id="IPR016024">
    <property type="entry name" value="ARM-type_fold"/>
</dbReference>
<dbReference type="SUPFAM" id="SSF63829">
    <property type="entry name" value="Calcium-dependent phosphotriesterase"/>
    <property type="match status" value="1"/>
</dbReference>
<dbReference type="InterPro" id="IPR055557">
    <property type="entry name" value="DUF7133"/>
</dbReference>
<dbReference type="PANTHER" id="PTHR33546">
    <property type="entry name" value="LARGE, MULTIFUNCTIONAL SECRETED PROTEIN-RELATED"/>
    <property type="match status" value="1"/>
</dbReference>
<dbReference type="InterPro" id="IPR013427">
    <property type="entry name" value="Haem-bd_dom_put"/>
</dbReference>
<dbReference type="InterPro" id="IPR013428">
    <property type="entry name" value="Membrane-bound_put_N"/>
</dbReference>
<dbReference type="InterPro" id="IPR036909">
    <property type="entry name" value="Cyt_c-like_dom_sf"/>
</dbReference>
<dbReference type="NCBIfam" id="TIGR02603">
    <property type="entry name" value="CxxCH_TIGR02603"/>
    <property type="match status" value="1"/>
</dbReference>
<keyword evidence="7" id="KW-1185">Reference proteome</keyword>
<dbReference type="GO" id="GO:0020037">
    <property type="term" value="F:heme binding"/>
    <property type="evidence" value="ECO:0007669"/>
    <property type="project" value="InterPro"/>
</dbReference>
<dbReference type="Gene3D" id="1.25.10.10">
    <property type="entry name" value="Leucine-rich Repeat Variant"/>
    <property type="match status" value="1"/>
</dbReference>
<dbReference type="RefSeq" id="WP_194537818.1">
    <property type="nucleotide sequence ID" value="NZ_JACEFB010000005.1"/>
</dbReference>
<name>A0A7V9ABW5_9BACT</name>
<keyword evidence="2 4" id="KW-0479">Metal-binding</keyword>
<dbReference type="InterPro" id="IPR031329">
    <property type="entry name" value="NEUT/ALK_ceramidase_N"/>
</dbReference>
<accession>A0A7V9ABW5</accession>
<evidence type="ECO:0000256" key="2">
    <source>
        <dbReference type="ARBA" id="ARBA00022723"/>
    </source>
</evidence>